<organism evidence="3 4">
    <name type="scientific">Kibdelosporangium persicum</name>
    <dbReference type="NCBI Taxonomy" id="2698649"/>
    <lineage>
        <taxon>Bacteria</taxon>
        <taxon>Bacillati</taxon>
        <taxon>Actinomycetota</taxon>
        <taxon>Actinomycetes</taxon>
        <taxon>Pseudonocardiales</taxon>
        <taxon>Pseudonocardiaceae</taxon>
        <taxon>Kibdelosporangium</taxon>
    </lineage>
</organism>
<reference evidence="3 4" key="1">
    <citation type="submission" date="2020-01" db="EMBL/GenBank/DDBJ databases">
        <title>Kibdelosporangium persica a novel Actinomycetes from a hot desert in Iran.</title>
        <authorList>
            <person name="Safaei N."/>
            <person name="Zaburannyi N."/>
            <person name="Mueller R."/>
            <person name="Wink J."/>
        </authorList>
    </citation>
    <scope>NUCLEOTIDE SEQUENCE [LARGE SCALE GENOMIC DNA]</scope>
    <source>
        <strain evidence="3 4">4NS15</strain>
    </source>
</reference>
<feature type="domain" description="Activator of Hsp90 ATPase homologue 1/2-like C-terminal" evidence="2">
    <location>
        <begin position="162"/>
        <end position="268"/>
    </location>
</feature>
<comment type="similarity">
    <text evidence="1">Belongs to the AHA1 family.</text>
</comment>
<evidence type="ECO:0000313" key="4">
    <source>
        <dbReference type="Proteomes" id="UP000763557"/>
    </source>
</evidence>
<dbReference type="CDD" id="cd07814">
    <property type="entry name" value="SRPBCC_CalC_Aha1-like"/>
    <property type="match status" value="2"/>
</dbReference>
<comment type="caution">
    <text evidence="3">The sequence shown here is derived from an EMBL/GenBank/DDBJ whole genome shotgun (WGS) entry which is preliminary data.</text>
</comment>
<evidence type="ECO:0000259" key="2">
    <source>
        <dbReference type="Pfam" id="PF08327"/>
    </source>
</evidence>
<dbReference type="Proteomes" id="UP000763557">
    <property type="component" value="Unassembled WGS sequence"/>
</dbReference>
<dbReference type="Gene3D" id="3.30.530.20">
    <property type="match status" value="2"/>
</dbReference>
<keyword evidence="4" id="KW-1185">Reference proteome</keyword>
<dbReference type="RefSeq" id="WP_173135199.1">
    <property type="nucleotide sequence ID" value="NZ_CBCSGW010000002.1"/>
</dbReference>
<proteinExistence type="inferred from homology"/>
<name>A0ABX2F9E4_9PSEU</name>
<sequence length="284" mass="31491">MSDVLRLEAHLSHPPAKVHTALTDPAAMRVWFAEHAEVSLPDNQFTFWGKYTPQGAQPAQKLVSASPLTFTWILDSEETTVSIDLTATDTGTTLRLQQTNLPTLEELMNPPGRRDGRHSMHTFWGLALANLAEYLDGRPQPVKADFGPARSSEIRATVTIAAPPPEVFASLTDPAAIQRWFGWEAEVEPRVGGRMTMGVDGRIFEFEPNRKLVYGDEEGAVVHWELEGTEGKTYLTFVQSGYGEDELDSAAQHEAGWFSGLAELKRMHELGPNWNPLTTDLPEP</sequence>
<dbReference type="EMBL" id="JAAATY010000014">
    <property type="protein sequence ID" value="NRN67410.1"/>
    <property type="molecule type" value="Genomic_DNA"/>
</dbReference>
<evidence type="ECO:0000313" key="3">
    <source>
        <dbReference type="EMBL" id="NRN67410.1"/>
    </source>
</evidence>
<gene>
    <name evidence="3" type="ORF">GC106_46500</name>
</gene>
<feature type="domain" description="Activator of Hsp90 ATPase homologue 1/2-like C-terminal" evidence="2">
    <location>
        <begin position="13"/>
        <end position="135"/>
    </location>
</feature>
<protein>
    <submittedName>
        <fullName evidence="3">SRPBCC domain-containing protein</fullName>
    </submittedName>
</protein>
<dbReference type="InterPro" id="IPR013538">
    <property type="entry name" value="ASHA1/2-like_C"/>
</dbReference>
<dbReference type="Pfam" id="PF08327">
    <property type="entry name" value="AHSA1"/>
    <property type="match status" value="2"/>
</dbReference>
<evidence type="ECO:0000256" key="1">
    <source>
        <dbReference type="ARBA" id="ARBA00006817"/>
    </source>
</evidence>
<dbReference type="SUPFAM" id="SSF55961">
    <property type="entry name" value="Bet v1-like"/>
    <property type="match status" value="2"/>
</dbReference>
<dbReference type="InterPro" id="IPR023393">
    <property type="entry name" value="START-like_dom_sf"/>
</dbReference>
<accession>A0ABX2F9E4</accession>